<dbReference type="GO" id="GO:1902201">
    <property type="term" value="P:negative regulation of bacterial-type flagellum-dependent cell motility"/>
    <property type="evidence" value="ECO:0007669"/>
    <property type="project" value="TreeGrafter"/>
</dbReference>
<evidence type="ECO:0000313" key="3">
    <source>
        <dbReference type="Proteomes" id="UP000294678"/>
    </source>
</evidence>
<dbReference type="InterPro" id="IPR000160">
    <property type="entry name" value="GGDEF_dom"/>
</dbReference>
<dbReference type="CDD" id="cd01949">
    <property type="entry name" value="GGDEF"/>
    <property type="match status" value="1"/>
</dbReference>
<dbReference type="NCBIfam" id="TIGR00254">
    <property type="entry name" value="GGDEF"/>
    <property type="match status" value="1"/>
</dbReference>
<dbReference type="InterPro" id="IPR050469">
    <property type="entry name" value="Diguanylate_Cyclase"/>
</dbReference>
<dbReference type="PANTHER" id="PTHR45138:SF9">
    <property type="entry name" value="DIGUANYLATE CYCLASE DGCM-RELATED"/>
    <property type="match status" value="1"/>
</dbReference>
<sequence length="329" mass="39028">MKNKSKEHLKKIYKKILKEKIEKDVEIAHLNRVLELNKLLNFSLKLNDLLLNFSSFLYTIIPFKSIIFYIDENNIYDIKLNNKNFSILKRVDKLTSVEQQVKIEFLNNLNNLNCYLDYLILQLEPYKKSPIFFIKHNPSCFDIDTINLLKNFINMINPYIKNVLHYKKVNDLSNIDSLTNLYNRRFFFNYTEKRSSENYSIILADIDYFKKINDTYGHQAGDEILKKISKEFKTHFRNNDIICRYGGEEFLIYLENTSLETAINIANRIREIIENLNYNNIKFTVSMGVAKNDIKKHNNIDDVIKSADIALYIAKNSGRNRVCYYKEND</sequence>
<comment type="caution">
    <text evidence="2">The sequence shown here is derived from an EMBL/GenBank/DDBJ whole genome shotgun (WGS) entry which is preliminary data.</text>
</comment>
<dbReference type="RefSeq" id="WP_134112503.1">
    <property type="nucleotide sequence ID" value="NZ_SOBG01000002.1"/>
</dbReference>
<dbReference type="PROSITE" id="PS50887">
    <property type="entry name" value="GGDEF"/>
    <property type="match status" value="1"/>
</dbReference>
<evidence type="ECO:0000313" key="2">
    <source>
        <dbReference type="EMBL" id="TDT71910.1"/>
    </source>
</evidence>
<gene>
    <name evidence="2" type="ORF">EV215_0602</name>
</gene>
<dbReference type="Pfam" id="PF00990">
    <property type="entry name" value="GGDEF"/>
    <property type="match status" value="1"/>
</dbReference>
<dbReference type="InterPro" id="IPR029787">
    <property type="entry name" value="Nucleotide_cyclase"/>
</dbReference>
<keyword evidence="3" id="KW-1185">Reference proteome</keyword>
<dbReference type="Proteomes" id="UP000294678">
    <property type="component" value="Unassembled WGS sequence"/>
</dbReference>
<dbReference type="GO" id="GO:0005886">
    <property type="term" value="C:plasma membrane"/>
    <property type="evidence" value="ECO:0007669"/>
    <property type="project" value="TreeGrafter"/>
</dbReference>
<name>A0AA46I696_9FUSO</name>
<reference evidence="2 3" key="1">
    <citation type="submission" date="2019-03" db="EMBL/GenBank/DDBJ databases">
        <title>Genomic Encyclopedia of Type Strains, Phase IV (KMG-IV): sequencing the most valuable type-strain genomes for metagenomic binning, comparative biology and taxonomic classification.</title>
        <authorList>
            <person name="Goeker M."/>
        </authorList>
    </citation>
    <scope>NUCLEOTIDE SEQUENCE [LARGE SCALE GENOMIC DNA]</scope>
    <source>
        <strain evidence="2 3">DSM 100055</strain>
    </source>
</reference>
<dbReference type="FunFam" id="3.30.70.270:FF:000001">
    <property type="entry name" value="Diguanylate cyclase domain protein"/>
    <property type="match status" value="1"/>
</dbReference>
<proteinExistence type="predicted"/>
<dbReference type="Gene3D" id="3.30.70.270">
    <property type="match status" value="1"/>
</dbReference>
<organism evidence="2 3">
    <name type="scientific">Hypnocyclicus thermotrophus</name>
    <dbReference type="NCBI Taxonomy" id="1627895"/>
    <lineage>
        <taxon>Bacteria</taxon>
        <taxon>Fusobacteriati</taxon>
        <taxon>Fusobacteriota</taxon>
        <taxon>Fusobacteriia</taxon>
        <taxon>Fusobacteriales</taxon>
        <taxon>Fusobacteriaceae</taxon>
        <taxon>Hypnocyclicus</taxon>
    </lineage>
</organism>
<evidence type="ECO:0000259" key="1">
    <source>
        <dbReference type="PROSITE" id="PS50887"/>
    </source>
</evidence>
<dbReference type="GO" id="GO:0052621">
    <property type="term" value="F:diguanylate cyclase activity"/>
    <property type="evidence" value="ECO:0007669"/>
    <property type="project" value="TreeGrafter"/>
</dbReference>
<dbReference type="AlphaFoldDB" id="A0AA46I696"/>
<feature type="domain" description="GGDEF" evidence="1">
    <location>
        <begin position="197"/>
        <end position="327"/>
    </location>
</feature>
<accession>A0AA46I696</accession>
<dbReference type="GO" id="GO:0043709">
    <property type="term" value="P:cell adhesion involved in single-species biofilm formation"/>
    <property type="evidence" value="ECO:0007669"/>
    <property type="project" value="TreeGrafter"/>
</dbReference>
<dbReference type="SMART" id="SM00267">
    <property type="entry name" value="GGDEF"/>
    <property type="match status" value="1"/>
</dbReference>
<dbReference type="EMBL" id="SOBG01000002">
    <property type="protein sequence ID" value="TDT71910.1"/>
    <property type="molecule type" value="Genomic_DNA"/>
</dbReference>
<dbReference type="PANTHER" id="PTHR45138">
    <property type="entry name" value="REGULATORY COMPONENTS OF SENSORY TRANSDUCTION SYSTEM"/>
    <property type="match status" value="1"/>
</dbReference>
<protein>
    <submittedName>
        <fullName evidence="2">Diguanylate cyclase (GGDEF)-like protein</fullName>
    </submittedName>
</protein>
<dbReference type="InterPro" id="IPR043128">
    <property type="entry name" value="Rev_trsase/Diguanyl_cyclase"/>
</dbReference>
<dbReference type="SUPFAM" id="SSF55073">
    <property type="entry name" value="Nucleotide cyclase"/>
    <property type="match status" value="1"/>
</dbReference>